<protein>
    <submittedName>
        <fullName evidence="3">Uncharacterized protein</fullName>
    </submittedName>
</protein>
<feature type="compositionally biased region" description="Basic residues" evidence="1">
    <location>
        <begin position="317"/>
        <end position="330"/>
    </location>
</feature>
<accession>A0A9W8LRQ7</accession>
<keyword evidence="4" id="KW-1185">Reference proteome</keyword>
<dbReference type="OrthoDB" id="9976382at2759"/>
<organism evidence="3 4">
    <name type="scientific">Coemansia guatemalensis</name>
    <dbReference type="NCBI Taxonomy" id="2761395"/>
    <lineage>
        <taxon>Eukaryota</taxon>
        <taxon>Fungi</taxon>
        <taxon>Fungi incertae sedis</taxon>
        <taxon>Zoopagomycota</taxon>
        <taxon>Kickxellomycotina</taxon>
        <taxon>Kickxellomycetes</taxon>
        <taxon>Kickxellales</taxon>
        <taxon>Kickxellaceae</taxon>
        <taxon>Coemansia</taxon>
    </lineage>
</organism>
<reference evidence="3" key="1">
    <citation type="submission" date="2022-07" db="EMBL/GenBank/DDBJ databases">
        <title>Phylogenomic reconstructions and comparative analyses of Kickxellomycotina fungi.</title>
        <authorList>
            <person name="Reynolds N.K."/>
            <person name="Stajich J.E."/>
            <person name="Barry K."/>
            <person name="Grigoriev I.V."/>
            <person name="Crous P."/>
            <person name="Smith M.E."/>
        </authorList>
    </citation>
    <scope>NUCLEOTIDE SEQUENCE</scope>
    <source>
        <strain evidence="3">NRRL 1565</strain>
    </source>
</reference>
<dbReference type="EMBL" id="JANBUO010001923">
    <property type="protein sequence ID" value="KAJ2796361.1"/>
    <property type="molecule type" value="Genomic_DNA"/>
</dbReference>
<feature type="region of interest" description="Disordered" evidence="1">
    <location>
        <begin position="264"/>
        <end position="330"/>
    </location>
</feature>
<comment type="caution">
    <text evidence="3">The sequence shown here is derived from an EMBL/GenBank/DDBJ whole genome shotgun (WGS) entry which is preliminary data.</text>
</comment>
<gene>
    <name evidence="3" type="ORF">H4R20_005555</name>
</gene>
<sequence>MLVWYVLLMHHMLPADSQDAQHQIISRAGDALRGDYFWRTAVEIVLGLELRDQLVVDSAGISLLRKLCMSCAVTTVNSAEAVGCSALSVVLLSGALRTATDYRWKTAVTLVEHIRQVVCASGLQAVEKLNATIVNHLQAMITFVAANHHLIRLELIPDLQYITMAMILAIHGSLKGFTYEIDRSFSPSEIDIPICPETVSDSQRSIVQQAEELLRVLKPPVPENVDGAPAAEGISSSDDTTALPVPVDQPPIQQDALIGSVASSDLEEHASDRENLPSKRTRSHTPSENEDSDGAKEPGGAEYWPQPSVETADNPRPQRRKRRKRARRRAMKDRLDTLLDGLEAELQGPMQGRGLGQLLQAQCRIAAIQRSLCDAALLLADPMKATSTDACTRHE</sequence>
<feature type="chain" id="PRO_5040913516" evidence="2">
    <location>
        <begin position="18"/>
        <end position="395"/>
    </location>
</feature>
<name>A0A9W8LRQ7_9FUNG</name>
<evidence type="ECO:0000313" key="4">
    <source>
        <dbReference type="Proteomes" id="UP001140094"/>
    </source>
</evidence>
<feature type="region of interest" description="Disordered" evidence="1">
    <location>
        <begin position="218"/>
        <end position="250"/>
    </location>
</feature>
<evidence type="ECO:0000256" key="1">
    <source>
        <dbReference type="SAM" id="MobiDB-lite"/>
    </source>
</evidence>
<dbReference type="AlphaFoldDB" id="A0A9W8LRQ7"/>
<evidence type="ECO:0000256" key="2">
    <source>
        <dbReference type="SAM" id="SignalP"/>
    </source>
</evidence>
<dbReference type="Proteomes" id="UP001140094">
    <property type="component" value="Unassembled WGS sequence"/>
</dbReference>
<feature type="compositionally biased region" description="Basic and acidic residues" evidence="1">
    <location>
        <begin position="266"/>
        <end position="277"/>
    </location>
</feature>
<feature type="signal peptide" evidence="2">
    <location>
        <begin position="1"/>
        <end position="17"/>
    </location>
</feature>
<evidence type="ECO:0000313" key="3">
    <source>
        <dbReference type="EMBL" id="KAJ2796361.1"/>
    </source>
</evidence>
<proteinExistence type="predicted"/>
<keyword evidence="2" id="KW-0732">Signal</keyword>